<gene>
    <name evidence="1" type="primary">PLEST006027</name>
    <name evidence="1" type="ORF">PLESTB_000405200</name>
</gene>
<dbReference type="InterPro" id="IPR036047">
    <property type="entry name" value="F-box-like_dom_sf"/>
</dbReference>
<evidence type="ECO:0000313" key="1">
    <source>
        <dbReference type="EMBL" id="GLC50665.1"/>
    </source>
</evidence>
<comment type="caution">
    <text evidence="1">The sequence shown here is derived from an EMBL/GenBank/DDBJ whole genome shotgun (WGS) entry which is preliminary data.</text>
</comment>
<evidence type="ECO:0008006" key="3">
    <source>
        <dbReference type="Google" id="ProtNLM"/>
    </source>
</evidence>
<dbReference type="Proteomes" id="UP001165080">
    <property type="component" value="Unassembled WGS sequence"/>
</dbReference>
<keyword evidence="2" id="KW-1185">Reference proteome</keyword>
<organism evidence="1 2">
    <name type="scientific">Pleodorina starrii</name>
    <dbReference type="NCBI Taxonomy" id="330485"/>
    <lineage>
        <taxon>Eukaryota</taxon>
        <taxon>Viridiplantae</taxon>
        <taxon>Chlorophyta</taxon>
        <taxon>core chlorophytes</taxon>
        <taxon>Chlorophyceae</taxon>
        <taxon>CS clade</taxon>
        <taxon>Chlamydomonadales</taxon>
        <taxon>Volvocaceae</taxon>
        <taxon>Pleodorina</taxon>
    </lineage>
</organism>
<sequence length="499" mass="54130">MAVETTEGASALSLADPLPEFIDHICSQFVFDGEALLTLGAVNKLWRRVVSDPALWQRLNAVRFGPEANPPAAVPAQPATAIPGWCFFPGMDSGGNDCATPEQAAGNLNPPDLAARAEQLNAVAFNTQGWIKDALLPMSRWNRYSYVPGVGMYVREEAIARNLGCPLPPPLPEEAEPIARPPDFPGWVFYQSLDSPGCDIRHPANGDMIFTSTCTTLSELAEVASRLPNCVAFNTLGYLKHNLHPLVRWRQLGGAYSWDGMYVREDVVAAQNLRRPAAQDSVMDPCIRFFQLAKTRLMATRDVDVTWLNDSYLMRVPDPDQPAAAAAAAAQPAAADPAAPAGPAAPALPPPPVDVVKLSHVCWLELNGRFNGVGPGRYRCVWLLRVRRDCNVPELNFEVLLRGARRLIGGLAAGAPAAAGGGGDIPSLGSALSSLEVRGQELLHHADEGWYPQRAGAFEVPRGAVYDVDVRLWNHGPTWKSGLMFKELRLERVEEGVEE</sequence>
<proteinExistence type="predicted"/>
<evidence type="ECO:0000313" key="2">
    <source>
        <dbReference type="Proteomes" id="UP001165080"/>
    </source>
</evidence>
<protein>
    <recommendedName>
        <fullName evidence="3">F-box domain-containing protein</fullName>
    </recommendedName>
</protein>
<name>A0A9W6BF54_9CHLO</name>
<dbReference type="SUPFAM" id="SSF81383">
    <property type="entry name" value="F-box domain"/>
    <property type="match status" value="1"/>
</dbReference>
<dbReference type="OrthoDB" id="533833at2759"/>
<reference evidence="1 2" key="1">
    <citation type="journal article" date="2023" name="Commun. Biol.">
        <title>Reorganization of the ancestral sex-determining regions during the evolution of trioecy in Pleodorina starrii.</title>
        <authorList>
            <person name="Takahashi K."/>
            <person name="Suzuki S."/>
            <person name="Kawai-Toyooka H."/>
            <person name="Yamamoto K."/>
            <person name="Hamaji T."/>
            <person name="Ootsuki R."/>
            <person name="Yamaguchi H."/>
            <person name="Kawachi M."/>
            <person name="Higashiyama T."/>
            <person name="Nozaki H."/>
        </authorList>
    </citation>
    <scope>NUCLEOTIDE SEQUENCE [LARGE SCALE GENOMIC DNA]</scope>
    <source>
        <strain evidence="1 2">NIES-4479</strain>
    </source>
</reference>
<dbReference type="AlphaFoldDB" id="A0A9W6BF54"/>
<accession>A0A9W6BF54</accession>
<dbReference type="EMBL" id="BRXU01000003">
    <property type="protein sequence ID" value="GLC50665.1"/>
    <property type="molecule type" value="Genomic_DNA"/>
</dbReference>